<name>A0A1F5SWC4_9BACT</name>
<dbReference type="PANTHER" id="PTHR35788">
    <property type="entry name" value="EXPORTED PROTEIN-RELATED"/>
    <property type="match status" value="1"/>
</dbReference>
<evidence type="ECO:0008006" key="3">
    <source>
        <dbReference type="Google" id="ProtNLM"/>
    </source>
</evidence>
<evidence type="ECO:0000313" key="2">
    <source>
        <dbReference type="Proteomes" id="UP000179001"/>
    </source>
</evidence>
<protein>
    <recommendedName>
        <fullName evidence="3">Vancomycin resistance protein</fullName>
    </recommendedName>
</protein>
<dbReference type="AlphaFoldDB" id="A0A1F5SWC4"/>
<gene>
    <name evidence="1" type="ORF">A2478_00940</name>
</gene>
<dbReference type="PANTHER" id="PTHR35788:SF1">
    <property type="entry name" value="EXPORTED PROTEIN"/>
    <property type="match status" value="1"/>
</dbReference>
<dbReference type="Pfam" id="PF04294">
    <property type="entry name" value="VanW"/>
    <property type="match status" value="1"/>
</dbReference>
<dbReference type="EMBL" id="MFGJ01000008">
    <property type="protein sequence ID" value="OGF31037.1"/>
    <property type="molecule type" value="Genomic_DNA"/>
</dbReference>
<sequence length="281" mass="33064">MLEEPKRRALSSRFPFLKKPIISLRVHLTFWRNWLLHVVNIRNNKDFFDNVVVRHQSLLMRKLGDSTERLQRQKILNLSVAGERLNGIIIPPGRVFSFWHIVGKPTFGRGFTTGMLLSNGEVVEGMGGGLCQMSNLLYWMFLHAPVEIIQRYHHSKDVFPDSGRVLPFGSGATILYNFVDLKVRNISDTPLQLKIWLTDQHLKGQILAEDSMSSKFHVFEKEHFFVKYKNKYYRYNEIWQEEKKQGKIIKTQKVITNFAPVLYDVTDKYLRDRNYDLIEFE</sequence>
<dbReference type="STRING" id="1798002.A2478_00940"/>
<dbReference type="InterPro" id="IPR007391">
    <property type="entry name" value="Vancomycin_resist_VanW"/>
</dbReference>
<dbReference type="Proteomes" id="UP000179001">
    <property type="component" value="Unassembled WGS sequence"/>
</dbReference>
<comment type="caution">
    <text evidence="1">The sequence shown here is derived from an EMBL/GenBank/DDBJ whole genome shotgun (WGS) entry which is preliminary data.</text>
</comment>
<organism evidence="1 2">
    <name type="scientific">Candidatus Falkowbacteria bacterium RIFOXYC2_FULL_36_12</name>
    <dbReference type="NCBI Taxonomy" id="1798002"/>
    <lineage>
        <taxon>Bacteria</taxon>
        <taxon>Candidatus Falkowiibacteriota</taxon>
    </lineage>
</organism>
<evidence type="ECO:0000313" key="1">
    <source>
        <dbReference type="EMBL" id="OGF31037.1"/>
    </source>
</evidence>
<dbReference type="InterPro" id="IPR052913">
    <property type="entry name" value="Glycopeptide_resist_protein"/>
</dbReference>
<reference evidence="1 2" key="1">
    <citation type="journal article" date="2016" name="Nat. Commun.">
        <title>Thousands of microbial genomes shed light on interconnected biogeochemical processes in an aquifer system.</title>
        <authorList>
            <person name="Anantharaman K."/>
            <person name="Brown C.T."/>
            <person name="Hug L.A."/>
            <person name="Sharon I."/>
            <person name="Castelle C.J."/>
            <person name="Probst A.J."/>
            <person name="Thomas B.C."/>
            <person name="Singh A."/>
            <person name="Wilkins M.J."/>
            <person name="Karaoz U."/>
            <person name="Brodie E.L."/>
            <person name="Williams K.H."/>
            <person name="Hubbard S.S."/>
            <person name="Banfield J.F."/>
        </authorList>
    </citation>
    <scope>NUCLEOTIDE SEQUENCE [LARGE SCALE GENOMIC DNA]</scope>
</reference>
<proteinExistence type="predicted"/>
<accession>A0A1F5SWC4</accession>